<evidence type="ECO:0000256" key="5">
    <source>
        <dbReference type="ARBA" id="ARBA00022692"/>
    </source>
</evidence>
<dbReference type="InterPro" id="IPR026895">
    <property type="entry name" value="EMC1"/>
</dbReference>
<dbReference type="OrthoDB" id="28092at2759"/>
<dbReference type="EMBL" id="JAOTPV010000022">
    <property type="protein sequence ID" value="KAJ4471498.1"/>
    <property type="molecule type" value="Genomic_DNA"/>
</dbReference>
<dbReference type="InterPro" id="IPR011678">
    <property type="entry name" value="EMC1_C"/>
</dbReference>
<dbReference type="PANTHER" id="PTHR21573:SF0">
    <property type="entry name" value="ER MEMBRANE PROTEIN COMPLEX SUBUNIT 1"/>
    <property type="match status" value="1"/>
</dbReference>
<feature type="domain" description="EMC1 first beta-propeller" evidence="14">
    <location>
        <begin position="19"/>
        <end position="319"/>
    </location>
</feature>
<comment type="subunit">
    <text evidence="3">Component of the ER membrane protein complex (EMC).</text>
</comment>
<keyword evidence="16" id="KW-1185">Reference proteome</keyword>
<sequence>MHLHATILLLTLWLTFSSALHESDAGVVDWHKRLIGVPNTETRYTSPTFHRTLERKGSKDVLLTATKSNVLAALDPSNGSVQWRYVYEPRDNIVTFRMHGSDVASLSGPGGATLRTFDVLNGEMLLERRLHESETGLLLQPNNLGTFIAFGKHPKEIYTLTNGRTVNSINSGKISWTWSSEDQGYQVLHSSISVTNDALYVVGLESSFASYVLHVTALSPTTGQILSSTTIPSSISNGLDDLLALSDTIVWIENGMMKSFVLSPSLKGKSTTLKAASYKKLLDIGLASHGMFIALQDGSAQLITCDNGNLVPTREFEGSTGESFYTGGLGKDGRPHVVRLRWSPNSKTAAVEISSPELVGLAAEYPLPFDANTHGRISHVAMDPASDILGRLLLTTTTGAIQIWNRSEHVWTREEGLSELNSAKFVELPERVAVLVGEGRSEEGFIGRLLRQAKDARDLPGYIVRFSTRFVTGSYESATSSATVTSTSSSAFQLPFRDAFGFRQVLVVSTTYGKVYGIDTSNGDILWAKILGKYERGAKVEPLEDKLFILKTVGDVDDNALKAGPEVVLLAKSVTEESTSGPVLLFHLNALTGQDITQALTSDEALQGSVVSSEPIHDAYMLQISGKKVVVILDSELNVHLYPDNVESQELFSAATATLSVPLRVSSPQGQRRLIGHQFHKKPSPNREDKAEYLAFPTWTLSLSEGHDVQAIISPTRDPVASIGKVLGNRTTLYKYLNPHIVLILTAPHSSVVLTSNAHCGLYLVDSVKGSVVYQTTLPTNWNACDVKAAFTENWLVYHYYDDEYEGAGQTKGYKMVTVELYEGKQVDEKTRGSELSSYSDKIMEITAYEQSFVYPHAISAIALTSTKFGITSKDVVVANANGKIQSFSRRMLNPRRTISRKPTSEEQEEYLVQYDPLLPDDPRKVISHNYDVPHIRSIATSPALLESTSLVFAYGLDLFLTRVTPSNTFDVLNESFNKVQLVLTVMGLAVAIFITRPMVKRKKLREKWY</sequence>
<feature type="transmembrane region" description="Helical" evidence="11">
    <location>
        <begin position="982"/>
        <end position="1000"/>
    </location>
</feature>
<feature type="domain" description="ER membrane protein complex subunit 1 C-terminal" evidence="13">
    <location>
        <begin position="792"/>
        <end position="1009"/>
    </location>
</feature>
<dbReference type="AlphaFoldDB" id="A0A9W9DI21"/>
<dbReference type="SUPFAM" id="SSF50998">
    <property type="entry name" value="Quinoprotein alcohol dehydrogenase-like"/>
    <property type="match status" value="2"/>
</dbReference>
<reference evidence="15" key="1">
    <citation type="submission" date="2022-08" db="EMBL/GenBank/DDBJ databases">
        <title>A Global Phylogenomic Analysis of the Shiitake Genus Lentinula.</title>
        <authorList>
            <consortium name="DOE Joint Genome Institute"/>
            <person name="Sierra-Patev S."/>
            <person name="Min B."/>
            <person name="Naranjo-Ortiz M."/>
            <person name="Looney B."/>
            <person name="Konkel Z."/>
            <person name="Slot J.C."/>
            <person name="Sakamoto Y."/>
            <person name="Steenwyk J.L."/>
            <person name="Rokas A."/>
            <person name="Carro J."/>
            <person name="Camarero S."/>
            <person name="Ferreira P."/>
            <person name="Molpeceres G."/>
            <person name="Ruiz-Duenas F.J."/>
            <person name="Serrano A."/>
            <person name="Henrissat B."/>
            <person name="Drula E."/>
            <person name="Hughes K.W."/>
            <person name="Mata J.L."/>
            <person name="Ishikawa N.K."/>
            <person name="Vargas-Isla R."/>
            <person name="Ushijima S."/>
            <person name="Smith C.A."/>
            <person name="Ahrendt S."/>
            <person name="Andreopoulos W."/>
            <person name="He G."/>
            <person name="Labutti K."/>
            <person name="Lipzen A."/>
            <person name="Ng V."/>
            <person name="Riley R."/>
            <person name="Sandor L."/>
            <person name="Barry K."/>
            <person name="Martinez A.T."/>
            <person name="Xiao Y."/>
            <person name="Gibbons J.G."/>
            <person name="Terashima K."/>
            <person name="Grigoriev I.V."/>
            <person name="Hibbett D.S."/>
        </authorList>
    </citation>
    <scope>NUCLEOTIDE SEQUENCE</scope>
    <source>
        <strain evidence="15">JLM2183</strain>
    </source>
</reference>
<keyword evidence="7" id="KW-0256">Endoplasmic reticulum</keyword>
<dbReference type="InterPro" id="IPR011047">
    <property type="entry name" value="Quinoprotein_ADH-like_sf"/>
</dbReference>
<dbReference type="InterPro" id="IPR015943">
    <property type="entry name" value="WD40/YVTN_repeat-like_dom_sf"/>
</dbReference>
<gene>
    <name evidence="15" type="ORF">J3R30DRAFT_1087191</name>
</gene>
<dbReference type="PANTHER" id="PTHR21573">
    <property type="entry name" value="ER MEMBRANE PROTEIN COMPLEX SUBUNIT 1"/>
    <property type="match status" value="1"/>
</dbReference>
<evidence type="ECO:0000256" key="8">
    <source>
        <dbReference type="ARBA" id="ARBA00022989"/>
    </source>
</evidence>
<feature type="chain" id="PRO_5040790006" description="ER membrane protein complex subunit 1" evidence="12">
    <location>
        <begin position="20"/>
        <end position="1010"/>
    </location>
</feature>
<keyword evidence="9 11" id="KW-0472">Membrane</keyword>
<evidence type="ECO:0000259" key="14">
    <source>
        <dbReference type="Pfam" id="PF25293"/>
    </source>
</evidence>
<evidence type="ECO:0000256" key="3">
    <source>
        <dbReference type="ARBA" id="ARBA00011276"/>
    </source>
</evidence>
<evidence type="ECO:0000256" key="11">
    <source>
        <dbReference type="SAM" id="Phobius"/>
    </source>
</evidence>
<keyword evidence="5 11" id="KW-0812">Transmembrane</keyword>
<name>A0A9W9DI21_9AGAR</name>
<dbReference type="GO" id="GO:0072546">
    <property type="term" value="C:EMC complex"/>
    <property type="evidence" value="ECO:0007669"/>
    <property type="project" value="InterPro"/>
</dbReference>
<dbReference type="Pfam" id="PF25293">
    <property type="entry name" value="Beta-prop_EMC1_N"/>
    <property type="match status" value="1"/>
</dbReference>
<evidence type="ECO:0000256" key="2">
    <source>
        <dbReference type="ARBA" id="ARBA00007904"/>
    </source>
</evidence>
<evidence type="ECO:0000256" key="9">
    <source>
        <dbReference type="ARBA" id="ARBA00023136"/>
    </source>
</evidence>
<keyword evidence="10" id="KW-0325">Glycoprotein</keyword>
<accession>A0A9W9DI21</accession>
<evidence type="ECO:0000256" key="4">
    <source>
        <dbReference type="ARBA" id="ARBA00020824"/>
    </source>
</evidence>
<dbReference type="InterPro" id="IPR058545">
    <property type="entry name" value="Beta-prop_EMC1_1st"/>
</dbReference>
<dbReference type="Proteomes" id="UP001150266">
    <property type="component" value="Unassembled WGS sequence"/>
</dbReference>
<keyword evidence="8 11" id="KW-1133">Transmembrane helix</keyword>
<keyword evidence="6 12" id="KW-0732">Signal</keyword>
<evidence type="ECO:0000313" key="15">
    <source>
        <dbReference type="EMBL" id="KAJ4471498.1"/>
    </source>
</evidence>
<comment type="caution">
    <text evidence="15">The sequence shown here is derived from an EMBL/GenBank/DDBJ whole genome shotgun (WGS) entry which is preliminary data.</text>
</comment>
<dbReference type="Pfam" id="PF07774">
    <property type="entry name" value="EMC1_C"/>
    <property type="match status" value="1"/>
</dbReference>
<comment type="similarity">
    <text evidence="2">Belongs to the EMC1 family.</text>
</comment>
<evidence type="ECO:0000256" key="10">
    <source>
        <dbReference type="ARBA" id="ARBA00023180"/>
    </source>
</evidence>
<evidence type="ECO:0000313" key="16">
    <source>
        <dbReference type="Proteomes" id="UP001150266"/>
    </source>
</evidence>
<feature type="signal peptide" evidence="12">
    <location>
        <begin position="1"/>
        <end position="19"/>
    </location>
</feature>
<dbReference type="GO" id="GO:0034975">
    <property type="term" value="P:protein folding in endoplasmic reticulum"/>
    <property type="evidence" value="ECO:0007669"/>
    <property type="project" value="TreeGrafter"/>
</dbReference>
<proteinExistence type="inferred from homology"/>
<evidence type="ECO:0000256" key="6">
    <source>
        <dbReference type="ARBA" id="ARBA00022729"/>
    </source>
</evidence>
<evidence type="ECO:0000259" key="13">
    <source>
        <dbReference type="Pfam" id="PF07774"/>
    </source>
</evidence>
<comment type="subcellular location">
    <subcellularLocation>
        <location evidence="1">Endoplasmic reticulum membrane</location>
        <topology evidence="1">Single-pass type I membrane protein</topology>
    </subcellularLocation>
</comment>
<protein>
    <recommendedName>
        <fullName evidence="4">ER membrane protein complex subunit 1</fullName>
    </recommendedName>
</protein>
<dbReference type="Gene3D" id="2.130.10.10">
    <property type="entry name" value="YVTN repeat-like/Quinoprotein amine dehydrogenase"/>
    <property type="match status" value="1"/>
</dbReference>
<evidence type="ECO:0000256" key="1">
    <source>
        <dbReference type="ARBA" id="ARBA00004115"/>
    </source>
</evidence>
<organism evidence="15 16">
    <name type="scientific">Lentinula aciculospora</name>
    <dbReference type="NCBI Taxonomy" id="153920"/>
    <lineage>
        <taxon>Eukaryota</taxon>
        <taxon>Fungi</taxon>
        <taxon>Dikarya</taxon>
        <taxon>Basidiomycota</taxon>
        <taxon>Agaricomycotina</taxon>
        <taxon>Agaricomycetes</taxon>
        <taxon>Agaricomycetidae</taxon>
        <taxon>Agaricales</taxon>
        <taxon>Marasmiineae</taxon>
        <taxon>Omphalotaceae</taxon>
        <taxon>Lentinula</taxon>
    </lineage>
</organism>
<evidence type="ECO:0000256" key="12">
    <source>
        <dbReference type="SAM" id="SignalP"/>
    </source>
</evidence>
<evidence type="ECO:0000256" key="7">
    <source>
        <dbReference type="ARBA" id="ARBA00022824"/>
    </source>
</evidence>